<feature type="transmembrane region" description="Helical" evidence="1">
    <location>
        <begin position="28"/>
        <end position="47"/>
    </location>
</feature>
<dbReference type="InterPro" id="IPR045340">
    <property type="entry name" value="DUF6533"/>
</dbReference>
<dbReference type="OrthoDB" id="3038990at2759"/>
<reference evidence="3 4" key="1">
    <citation type="submission" date="2014-04" db="EMBL/GenBank/DDBJ databases">
        <authorList>
            <consortium name="DOE Joint Genome Institute"/>
            <person name="Kuo A."/>
            <person name="Tarkka M."/>
            <person name="Buscot F."/>
            <person name="Kohler A."/>
            <person name="Nagy L.G."/>
            <person name="Floudas D."/>
            <person name="Copeland A."/>
            <person name="Barry K.W."/>
            <person name="Cichocki N."/>
            <person name="Veneault-Fourrey C."/>
            <person name="LaButti K."/>
            <person name="Lindquist E.A."/>
            <person name="Lipzen A."/>
            <person name="Lundell T."/>
            <person name="Morin E."/>
            <person name="Murat C."/>
            <person name="Sun H."/>
            <person name="Tunlid A."/>
            <person name="Henrissat B."/>
            <person name="Grigoriev I.V."/>
            <person name="Hibbett D.S."/>
            <person name="Martin F."/>
            <person name="Nordberg H.P."/>
            <person name="Cantor M.N."/>
            <person name="Hua S.X."/>
        </authorList>
    </citation>
    <scope>NUCLEOTIDE SEQUENCE [LARGE SCALE GENOMIC DNA]</scope>
    <source>
        <strain evidence="3 4">F 1598</strain>
    </source>
</reference>
<organism evidence="3 4">
    <name type="scientific">Piloderma croceum (strain F 1598)</name>
    <dbReference type="NCBI Taxonomy" id="765440"/>
    <lineage>
        <taxon>Eukaryota</taxon>
        <taxon>Fungi</taxon>
        <taxon>Dikarya</taxon>
        <taxon>Basidiomycota</taxon>
        <taxon>Agaricomycotina</taxon>
        <taxon>Agaricomycetes</taxon>
        <taxon>Agaricomycetidae</taxon>
        <taxon>Atheliales</taxon>
        <taxon>Atheliaceae</taxon>
        <taxon>Piloderma</taxon>
    </lineage>
</organism>
<accession>A0A0C3AMZ8</accession>
<dbReference type="Pfam" id="PF20151">
    <property type="entry name" value="DUF6533"/>
    <property type="match status" value="1"/>
</dbReference>
<evidence type="ECO:0000313" key="4">
    <source>
        <dbReference type="Proteomes" id="UP000054166"/>
    </source>
</evidence>
<sequence>MTSNTTVPVAPNPDTPLAFLPPTLADQFQVSCYIVVGGLSAFVWDWLMSMPEEYEMLRKTRLRFPDVTYIFSRFATLGFCVSSTIFQVAPVPHCQALLYILGSFVVLSISSTSLLFFYRVRAVFGNSRIITSFFGFMWMATSGLTILIPLLLGGEHIGPTSRCINTAVKSFGFAPIVLNAVNDTLVFVAISFKIVSYTAVGDSWKARVRPFFVADGLPRLSKALLQGGQLYYFATIGLSIVFAAMLIAPGIPAVYHSMLSVPNLALANAMACRVFRAVKLGFIKSFQSTHYNSRNTGQSSAPDATGNELAFKWPTLHEARNLQVNVAISTTTDIKLHDDDMLGKPTLLVADGSDASFRV</sequence>
<dbReference type="HOGENOM" id="CLU_060549_0_0_1"/>
<keyword evidence="4" id="KW-1185">Reference proteome</keyword>
<evidence type="ECO:0000313" key="3">
    <source>
        <dbReference type="EMBL" id="KIM75273.1"/>
    </source>
</evidence>
<feature type="domain" description="DUF6533" evidence="2">
    <location>
        <begin position="33"/>
        <end position="77"/>
    </location>
</feature>
<feature type="transmembrane region" description="Helical" evidence="1">
    <location>
        <begin position="67"/>
        <end position="90"/>
    </location>
</feature>
<keyword evidence="1" id="KW-1133">Transmembrane helix</keyword>
<dbReference type="Proteomes" id="UP000054166">
    <property type="component" value="Unassembled WGS sequence"/>
</dbReference>
<protein>
    <recommendedName>
        <fullName evidence="2">DUF6533 domain-containing protein</fullName>
    </recommendedName>
</protein>
<feature type="transmembrane region" description="Helical" evidence="1">
    <location>
        <begin position="96"/>
        <end position="118"/>
    </location>
</feature>
<proteinExistence type="predicted"/>
<keyword evidence="1" id="KW-0812">Transmembrane</keyword>
<evidence type="ECO:0000256" key="1">
    <source>
        <dbReference type="SAM" id="Phobius"/>
    </source>
</evidence>
<reference evidence="4" key="2">
    <citation type="submission" date="2015-01" db="EMBL/GenBank/DDBJ databases">
        <title>Evolutionary Origins and Diversification of the Mycorrhizal Mutualists.</title>
        <authorList>
            <consortium name="DOE Joint Genome Institute"/>
            <consortium name="Mycorrhizal Genomics Consortium"/>
            <person name="Kohler A."/>
            <person name="Kuo A."/>
            <person name="Nagy L.G."/>
            <person name="Floudas D."/>
            <person name="Copeland A."/>
            <person name="Barry K.W."/>
            <person name="Cichocki N."/>
            <person name="Veneault-Fourrey C."/>
            <person name="LaButti K."/>
            <person name="Lindquist E.A."/>
            <person name="Lipzen A."/>
            <person name="Lundell T."/>
            <person name="Morin E."/>
            <person name="Murat C."/>
            <person name="Riley R."/>
            <person name="Ohm R."/>
            <person name="Sun H."/>
            <person name="Tunlid A."/>
            <person name="Henrissat B."/>
            <person name="Grigoriev I.V."/>
            <person name="Hibbett D.S."/>
            <person name="Martin F."/>
        </authorList>
    </citation>
    <scope>NUCLEOTIDE SEQUENCE [LARGE SCALE GENOMIC DNA]</scope>
    <source>
        <strain evidence="4">F 1598</strain>
    </source>
</reference>
<keyword evidence="1" id="KW-0472">Membrane</keyword>
<feature type="transmembrane region" description="Helical" evidence="1">
    <location>
        <begin position="230"/>
        <end position="248"/>
    </location>
</feature>
<name>A0A0C3AMZ8_PILCF</name>
<dbReference type="AlphaFoldDB" id="A0A0C3AMZ8"/>
<dbReference type="EMBL" id="KN833048">
    <property type="protein sequence ID" value="KIM75273.1"/>
    <property type="molecule type" value="Genomic_DNA"/>
</dbReference>
<dbReference type="STRING" id="765440.A0A0C3AMZ8"/>
<gene>
    <name evidence="3" type="ORF">PILCRDRAFT_679853</name>
</gene>
<evidence type="ECO:0000259" key="2">
    <source>
        <dbReference type="Pfam" id="PF20151"/>
    </source>
</evidence>
<dbReference type="InParanoid" id="A0A0C3AMZ8"/>
<feature type="transmembrane region" description="Helical" evidence="1">
    <location>
        <begin position="130"/>
        <end position="152"/>
    </location>
</feature>
<feature type="transmembrane region" description="Helical" evidence="1">
    <location>
        <begin position="172"/>
        <end position="195"/>
    </location>
</feature>